<accession>A0A1H2IPA0</accession>
<dbReference type="PANTHER" id="PTHR42885:SF1">
    <property type="entry name" value="THREONINE-PHOSPHATE DECARBOXYLASE"/>
    <property type="match status" value="1"/>
</dbReference>
<proteinExistence type="predicted"/>
<keyword evidence="5" id="KW-1185">Reference proteome</keyword>
<dbReference type="RefSeq" id="WP_092235750.1">
    <property type="nucleotide sequence ID" value="NZ_FNLL01000009.1"/>
</dbReference>
<gene>
    <name evidence="4" type="ORF">SAMN04487931_10950</name>
</gene>
<comment type="cofactor">
    <cofactor evidence="1">
        <name>pyridoxal 5'-phosphate</name>
        <dbReference type="ChEBI" id="CHEBI:597326"/>
    </cofactor>
</comment>
<dbReference type="Pfam" id="PF00155">
    <property type="entry name" value="Aminotran_1_2"/>
    <property type="match status" value="1"/>
</dbReference>
<dbReference type="Gene3D" id="3.90.1150.10">
    <property type="entry name" value="Aspartate Aminotransferase, domain 1"/>
    <property type="match status" value="1"/>
</dbReference>
<dbReference type="InterPro" id="IPR015422">
    <property type="entry name" value="PyrdxlP-dep_Trfase_small"/>
</dbReference>
<dbReference type="GO" id="GO:0030170">
    <property type="term" value="F:pyridoxal phosphate binding"/>
    <property type="evidence" value="ECO:0007669"/>
    <property type="project" value="InterPro"/>
</dbReference>
<dbReference type="SUPFAM" id="SSF53383">
    <property type="entry name" value="PLP-dependent transferases"/>
    <property type="match status" value="1"/>
</dbReference>
<dbReference type="AlphaFoldDB" id="A0A1H2IPA0"/>
<organism evidence="4 5">
    <name type="scientific">Desulfobacula phenolica</name>
    <dbReference type="NCBI Taxonomy" id="90732"/>
    <lineage>
        <taxon>Bacteria</taxon>
        <taxon>Pseudomonadati</taxon>
        <taxon>Thermodesulfobacteriota</taxon>
        <taxon>Desulfobacteria</taxon>
        <taxon>Desulfobacterales</taxon>
        <taxon>Desulfobacteraceae</taxon>
        <taxon>Desulfobacula</taxon>
    </lineage>
</organism>
<evidence type="ECO:0000256" key="2">
    <source>
        <dbReference type="ARBA" id="ARBA00022898"/>
    </source>
</evidence>
<dbReference type="Gene3D" id="3.40.640.10">
    <property type="entry name" value="Type I PLP-dependent aspartate aminotransferase-like (Major domain)"/>
    <property type="match status" value="1"/>
</dbReference>
<reference evidence="5" key="1">
    <citation type="submission" date="2016-10" db="EMBL/GenBank/DDBJ databases">
        <authorList>
            <person name="Varghese N."/>
            <person name="Submissions S."/>
        </authorList>
    </citation>
    <scope>NUCLEOTIDE SEQUENCE [LARGE SCALE GENOMIC DNA]</scope>
    <source>
        <strain evidence="5">DSM 3384</strain>
    </source>
</reference>
<dbReference type="PANTHER" id="PTHR42885">
    <property type="entry name" value="HISTIDINOL-PHOSPHATE AMINOTRANSFERASE-RELATED"/>
    <property type="match status" value="1"/>
</dbReference>
<dbReference type="EMBL" id="FNLL01000009">
    <property type="protein sequence ID" value="SDU45795.1"/>
    <property type="molecule type" value="Genomic_DNA"/>
</dbReference>
<dbReference type="InterPro" id="IPR004839">
    <property type="entry name" value="Aminotransferase_I/II_large"/>
</dbReference>
<evidence type="ECO:0000313" key="4">
    <source>
        <dbReference type="EMBL" id="SDU45795.1"/>
    </source>
</evidence>
<evidence type="ECO:0000313" key="5">
    <source>
        <dbReference type="Proteomes" id="UP000199608"/>
    </source>
</evidence>
<dbReference type="InterPro" id="IPR015424">
    <property type="entry name" value="PyrdxlP-dep_Trfase"/>
</dbReference>
<evidence type="ECO:0000259" key="3">
    <source>
        <dbReference type="Pfam" id="PF00155"/>
    </source>
</evidence>
<dbReference type="InterPro" id="IPR015421">
    <property type="entry name" value="PyrdxlP-dep_Trfase_major"/>
</dbReference>
<name>A0A1H2IPA0_9BACT</name>
<protein>
    <submittedName>
        <fullName evidence="4">Threonine-phosphate decarboxylase</fullName>
    </submittedName>
</protein>
<dbReference type="CDD" id="cd00609">
    <property type="entry name" value="AAT_like"/>
    <property type="match status" value="1"/>
</dbReference>
<evidence type="ECO:0000256" key="1">
    <source>
        <dbReference type="ARBA" id="ARBA00001933"/>
    </source>
</evidence>
<dbReference type="Proteomes" id="UP000199608">
    <property type="component" value="Unassembled WGS sequence"/>
</dbReference>
<feature type="domain" description="Aminotransferase class I/classII large" evidence="3">
    <location>
        <begin position="22"/>
        <end position="341"/>
    </location>
</feature>
<keyword evidence="2" id="KW-0663">Pyridoxal phosphate</keyword>
<sequence length="361" mass="40688">MIIGHGGNKANLAETLGCGVDEIVDMSSNLNPLGPPENIEKVICNNLVKIRSLPEADAVTMRKGFAHFHGIDHENVVAGNGTTWFIYTIPKALASKKVLIAGPTYSDYKDACLMHNIDFAHCLAKEPTMFAPDIDDLSRMAKDADTVFLCNPNNPTGALMPREQLDYLIQKHEDTVFIIDESYLPFVDQAREISLVSETGYKNLIVLSSMSKIFRIPGLRTGFLSASRKLAEKIMACYQPWSVNALAQTVIEHIFDHPEKIEPFYQKTRDYIKTEKQLFLESLEDIQELKLLDSTTYFILARLTNGLTSEEFCKKIGQHKVLIRDCSNFMGLSDQYVRFSLKQRPVNLHLAELIKKAVKND</sequence>